<dbReference type="SUPFAM" id="SSF56112">
    <property type="entry name" value="Protein kinase-like (PK-like)"/>
    <property type="match status" value="1"/>
</dbReference>
<dbReference type="Proteomes" id="UP001209755">
    <property type="component" value="Unassembled WGS sequence"/>
</dbReference>
<keyword evidence="3" id="KW-0489">Methyltransferase</keyword>
<dbReference type="RefSeq" id="WP_264601600.1">
    <property type="nucleotide sequence ID" value="NZ_JAOQNS010000005.1"/>
</dbReference>
<dbReference type="Pfam" id="PF13649">
    <property type="entry name" value="Methyltransf_25"/>
    <property type="match status" value="1"/>
</dbReference>
<evidence type="ECO:0000259" key="1">
    <source>
        <dbReference type="Pfam" id="PF01636"/>
    </source>
</evidence>
<dbReference type="Pfam" id="PF01636">
    <property type="entry name" value="APH"/>
    <property type="match status" value="1"/>
</dbReference>
<dbReference type="InterPro" id="IPR041698">
    <property type="entry name" value="Methyltransf_25"/>
</dbReference>
<dbReference type="CDD" id="cd02440">
    <property type="entry name" value="AdoMet_MTases"/>
    <property type="match status" value="1"/>
</dbReference>
<keyword evidence="4" id="KW-1185">Reference proteome</keyword>
<keyword evidence="3" id="KW-0808">Transferase</keyword>
<gene>
    <name evidence="3" type="ORF">M2319_002317</name>
</gene>
<dbReference type="EMBL" id="JAOQNS010000005">
    <property type="protein sequence ID" value="MCW2307980.1"/>
    <property type="molecule type" value="Genomic_DNA"/>
</dbReference>
<dbReference type="Gene3D" id="3.40.50.150">
    <property type="entry name" value="Vaccinia Virus protein VP39"/>
    <property type="match status" value="1"/>
</dbReference>
<dbReference type="InterPro" id="IPR002575">
    <property type="entry name" value="Aminoglycoside_PTrfase"/>
</dbReference>
<dbReference type="GO" id="GO:0032259">
    <property type="term" value="P:methylation"/>
    <property type="evidence" value="ECO:0007669"/>
    <property type="project" value="UniProtKB-KW"/>
</dbReference>
<feature type="domain" description="Aminoglycoside phosphotransferase" evidence="1">
    <location>
        <begin position="67"/>
        <end position="255"/>
    </location>
</feature>
<evidence type="ECO:0000313" key="3">
    <source>
        <dbReference type="EMBL" id="MCW2307980.1"/>
    </source>
</evidence>
<name>A0ABT3HC61_9HYPH</name>
<comment type="caution">
    <text evidence="3">The sequence shown here is derived from an EMBL/GenBank/DDBJ whole genome shotgun (WGS) entry which is preliminary data.</text>
</comment>
<dbReference type="InterPro" id="IPR011009">
    <property type="entry name" value="Kinase-like_dom_sf"/>
</dbReference>
<accession>A0ABT3HC61</accession>
<dbReference type="SUPFAM" id="SSF53335">
    <property type="entry name" value="S-adenosyl-L-methionine-dependent methyltransferases"/>
    <property type="match status" value="1"/>
</dbReference>
<organism evidence="3 4">
    <name type="scientific">Rhodobium gokarnense</name>
    <dbReference type="NCBI Taxonomy" id="364296"/>
    <lineage>
        <taxon>Bacteria</taxon>
        <taxon>Pseudomonadati</taxon>
        <taxon>Pseudomonadota</taxon>
        <taxon>Alphaproteobacteria</taxon>
        <taxon>Hyphomicrobiales</taxon>
        <taxon>Rhodobiaceae</taxon>
        <taxon>Rhodobium</taxon>
    </lineage>
</organism>
<reference evidence="4" key="1">
    <citation type="submission" date="2023-07" db="EMBL/GenBank/DDBJ databases">
        <title>Genome sequencing of Purple Non-Sulfur Bacteria from various extreme environments.</title>
        <authorList>
            <person name="Mayer M."/>
        </authorList>
    </citation>
    <scope>NUCLEOTIDE SEQUENCE [LARGE SCALE GENOMIC DNA]</scope>
    <source>
        <strain evidence="4">DSM 17935</strain>
    </source>
</reference>
<sequence length="573" mass="63971">MKEQKLGFIREQTAKRFAGVSERAFPTENHPQFITNSDSTLSLLLSRDGSTVRKVINCEADGLAGNTLNEALFYLTIADNLPRRNIVVPKLFGARLVEGHCMELDIEFLDGTKVLGIEDKSTAAFAFGKAAAFLNHAVQCEENWWLPRSSGVGNVLKNRSTRDLEDLLALVSRPDLLPDFQAFQGQADAINAMYDEGYPTICHGDANDENIRRTEDGSSIVAFDWARVCAGRVGDDLARILYPALIVKTSVETADALKAAERDIVDQYMNGVNSERIDAGEPMFDRALVERCAHIKTVALSFGIVPLLRRILTRLQNSSSFDGRLRTAQAFLELMAERARCLTTEGSLFGMTTAKIEDRYYGSVVSEYDKARAKTERWWKEDAAVRKYLEKHKTASVLDLPVGTGRFISAYKALEMKLTGIDVSDAMLDRAREFAEELDYHDGTFATGDALKPQPPEFECDVGVCMRFLNWMARPNAEMAFKNIAAASRQAMIFGVTFIDESTFEGKDRARVERNLLNAHSKPVGEGLPPNGPHSMVLLREWIEQSGFTIQDETVIFEGKNGLENKVFYLVRK</sequence>
<dbReference type="Gene3D" id="3.90.1200.10">
    <property type="match status" value="1"/>
</dbReference>
<evidence type="ECO:0000313" key="4">
    <source>
        <dbReference type="Proteomes" id="UP001209755"/>
    </source>
</evidence>
<feature type="domain" description="Methyltransferase" evidence="2">
    <location>
        <begin position="397"/>
        <end position="487"/>
    </location>
</feature>
<dbReference type="GO" id="GO:0008168">
    <property type="term" value="F:methyltransferase activity"/>
    <property type="evidence" value="ECO:0007669"/>
    <property type="project" value="UniProtKB-KW"/>
</dbReference>
<protein>
    <submittedName>
        <fullName evidence="3">SAM-dependent methyltransferase</fullName>
    </submittedName>
</protein>
<evidence type="ECO:0000259" key="2">
    <source>
        <dbReference type="Pfam" id="PF13649"/>
    </source>
</evidence>
<dbReference type="InterPro" id="IPR029063">
    <property type="entry name" value="SAM-dependent_MTases_sf"/>
</dbReference>
<proteinExistence type="predicted"/>